<gene>
    <name evidence="1" type="ORF">CSKR_114023</name>
</gene>
<dbReference type="PROSITE" id="PS51257">
    <property type="entry name" value="PROKAR_LIPOPROTEIN"/>
    <property type="match status" value="1"/>
</dbReference>
<keyword evidence="2" id="KW-1185">Reference proteome</keyword>
<dbReference type="InParanoid" id="A0A3R7FEA1"/>
<name>A0A3R7FEA1_CLOSI</name>
<dbReference type="EMBL" id="NIRI02000010">
    <property type="protein sequence ID" value="KAG5453951.1"/>
    <property type="molecule type" value="Genomic_DNA"/>
</dbReference>
<organism evidence="1 2">
    <name type="scientific">Clonorchis sinensis</name>
    <name type="common">Chinese liver fluke</name>
    <dbReference type="NCBI Taxonomy" id="79923"/>
    <lineage>
        <taxon>Eukaryota</taxon>
        <taxon>Metazoa</taxon>
        <taxon>Spiralia</taxon>
        <taxon>Lophotrochozoa</taxon>
        <taxon>Platyhelminthes</taxon>
        <taxon>Trematoda</taxon>
        <taxon>Digenea</taxon>
        <taxon>Opisthorchiida</taxon>
        <taxon>Opisthorchiata</taxon>
        <taxon>Opisthorchiidae</taxon>
        <taxon>Clonorchis</taxon>
    </lineage>
</organism>
<protein>
    <submittedName>
        <fullName evidence="1">Uncharacterized protein</fullName>
    </submittedName>
</protein>
<sequence length="94" mass="10521">MRVTILTASTVWSLSSCSTQIISPRPHIIPILKRSVYGHINMHVPNTTVHSIDLPQSLLLPVNQHRLAKRNKAYNSRHSRNAIMLVSFANSVSP</sequence>
<dbReference type="Proteomes" id="UP000286415">
    <property type="component" value="Unassembled WGS sequence"/>
</dbReference>
<reference evidence="1 2" key="2">
    <citation type="journal article" date="2021" name="Genomics">
        <title>High-quality reference genome for Clonorchis sinensis.</title>
        <authorList>
            <person name="Young N.D."/>
            <person name="Stroehlein A.J."/>
            <person name="Kinkar L."/>
            <person name="Wang T."/>
            <person name="Sohn W.M."/>
            <person name="Chang B.C.H."/>
            <person name="Kaur P."/>
            <person name="Weisz D."/>
            <person name="Dudchenko O."/>
            <person name="Aiden E.L."/>
            <person name="Korhonen P.K."/>
            <person name="Gasser R.B."/>
        </authorList>
    </citation>
    <scope>NUCLEOTIDE SEQUENCE [LARGE SCALE GENOMIC DNA]</scope>
    <source>
        <strain evidence="1">Cs-k2</strain>
    </source>
</reference>
<proteinExistence type="predicted"/>
<dbReference type="AlphaFoldDB" id="A0A3R7FEA1"/>
<evidence type="ECO:0000313" key="2">
    <source>
        <dbReference type="Proteomes" id="UP000286415"/>
    </source>
</evidence>
<evidence type="ECO:0000313" key="1">
    <source>
        <dbReference type="EMBL" id="KAG5453951.1"/>
    </source>
</evidence>
<accession>A0A3R7FEA1</accession>
<dbReference type="OrthoDB" id="10435982at2759"/>
<comment type="caution">
    <text evidence="1">The sequence shown here is derived from an EMBL/GenBank/DDBJ whole genome shotgun (WGS) entry which is preliminary data.</text>
</comment>
<reference evidence="1 2" key="1">
    <citation type="journal article" date="2018" name="Biotechnol. Adv.">
        <title>Improved genomic resources and new bioinformatic workflow for the carcinogenic parasite Clonorchis sinensis: Biotechnological implications.</title>
        <authorList>
            <person name="Wang D."/>
            <person name="Korhonen P.K."/>
            <person name="Gasser R.B."/>
            <person name="Young N.D."/>
        </authorList>
    </citation>
    <scope>NUCLEOTIDE SEQUENCE [LARGE SCALE GENOMIC DNA]</scope>
    <source>
        <strain evidence="1">Cs-k2</strain>
    </source>
</reference>